<dbReference type="RefSeq" id="WP_189131611.1">
    <property type="nucleotide sequence ID" value="NZ_BMMS01000009.1"/>
</dbReference>
<organism evidence="1 2">
    <name type="scientific">Wenjunlia tyrosinilytica</name>
    <dbReference type="NCBI Taxonomy" id="1544741"/>
    <lineage>
        <taxon>Bacteria</taxon>
        <taxon>Bacillati</taxon>
        <taxon>Actinomycetota</taxon>
        <taxon>Actinomycetes</taxon>
        <taxon>Kitasatosporales</taxon>
        <taxon>Streptomycetaceae</taxon>
        <taxon>Wenjunlia</taxon>
    </lineage>
</organism>
<keyword evidence="2" id="KW-1185">Reference proteome</keyword>
<dbReference type="Proteomes" id="UP000641932">
    <property type="component" value="Unassembled WGS sequence"/>
</dbReference>
<protein>
    <submittedName>
        <fullName evidence="1">Uncharacterized protein</fullName>
    </submittedName>
</protein>
<name>A0A917ZPY2_9ACTN</name>
<reference evidence="1" key="2">
    <citation type="submission" date="2020-09" db="EMBL/GenBank/DDBJ databases">
        <authorList>
            <person name="Sun Q."/>
            <person name="Zhou Y."/>
        </authorList>
    </citation>
    <scope>NUCLEOTIDE SEQUENCE</scope>
    <source>
        <strain evidence="1">CGMCC 4.7201</strain>
    </source>
</reference>
<evidence type="ECO:0000313" key="1">
    <source>
        <dbReference type="EMBL" id="GGO86921.1"/>
    </source>
</evidence>
<gene>
    <name evidence="1" type="ORF">GCM10012280_24190</name>
</gene>
<proteinExistence type="predicted"/>
<sequence length="155" mass="17536">MHHHGYLWLGDKARFDTESIRRPAPGVEPAPTSPPEVVERYRQAVGEFPVSEVPPIESAFWLLKPSRLIRGTWEEPKEAAQWLSRQLTEYAPRFSSEYDQDRSRLELHVTSATERLTWGGDVTLGFYLGQAQFLSLSVVTCSPNRAAPELACPAR</sequence>
<dbReference type="AlphaFoldDB" id="A0A917ZPY2"/>
<comment type="caution">
    <text evidence="1">The sequence shown here is derived from an EMBL/GenBank/DDBJ whole genome shotgun (WGS) entry which is preliminary data.</text>
</comment>
<accession>A0A917ZPY2</accession>
<evidence type="ECO:0000313" key="2">
    <source>
        <dbReference type="Proteomes" id="UP000641932"/>
    </source>
</evidence>
<dbReference type="EMBL" id="BMMS01000009">
    <property type="protein sequence ID" value="GGO86921.1"/>
    <property type="molecule type" value="Genomic_DNA"/>
</dbReference>
<reference evidence="1" key="1">
    <citation type="journal article" date="2014" name="Int. J. Syst. Evol. Microbiol.">
        <title>Complete genome sequence of Corynebacterium casei LMG S-19264T (=DSM 44701T), isolated from a smear-ripened cheese.</title>
        <authorList>
            <consortium name="US DOE Joint Genome Institute (JGI-PGF)"/>
            <person name="Walter F."/>
            <person name="Albersmeier A."/>
            <person name="Kalinowski J."/>
            <person name="Ruckert C."/>
        </authorList>
    </citation>
    <scope>NUCLEOTIDE SEQUENCE</scope>
    <source>
        <strain evidence="1">CGMCC 4.7201</strain>
    </source>
</reference>